<evidence type="ECO:0000313" key="1">
    <source>
        <dbReference type="EMBL" id="QJA57780.1"/>
    </source>
</evidence>
<reference evidence="1" key="1">
    <citation type="submission" date="2020-03" db="EMBL/GenBank/DDBJ databases">
        <title>The deep terrestrial virosphere.</title>
        <authorList>
            <person name="Holmfeldt K."/>
            <person name="Nilsson E."/>
            <person name="Simone D."/>
            <person name="Lopez-Fernandez M."/>
            <person name="Wu X."/>
            <person name="de Brujin I."/>
            <person name="Lundin D."/>
            <person name="Andersson A."/>
            <person name="Bertilsson S."/>
            <person name="Dopson M."/>
        </authorList>
    </citation>
    <scope>NUCLEOTIDE SEQUENCE</scope>
    <source>
        <strain evidence="2">MM415A03452</strain>
        <strain evidence="1">MM415B01567</strain>
    </source>
</reference>
<name>A0A6M3IJI1_9ZZZZ</name>
<sequence>MNISTVPSITIRDYTKNQDLVIERPESPNVTLLIDKAKYFNFICDDIDKYQTHLPLMDSWSTDAGQQMKITIETAVFADIYADAHTNNAGNSAGRISGDIALGTTGTAVALTKANVLEKIVDCRTVLSEQNAPESDRWGIIPEWMAGMIMKSDLKDASLTGDATSVMRNGRIGKIADITLYESNLVYNVSDTYTCYHSLFGQKKALTFAAQMTKMESLRTSRTFGDLVRGLNVYGYEVLKTEALIDLYIRKG</sequence>
<dbReference type="AlphaFoldDB" id="A0A6M3IJI1"/>
<accession>A0A6M3IJI1</accession>
<gene>
    <name evidence="2" type="ORF">MM415A03452_0005</name>
    <name evidence="1" type="ORF">MM415B01567_0020</name>
</gene>
<organism evidence="1">
    <name type="scientific">viral metagenome</name>
    <dbReference type="NCBI Taxonomy" id="1070528"/>
    <lineage>
        <taxon>unclassified sequences</taxon>
        <taxon>metagenomes</taxon>
        <taxon>organismal metagenomes</taxon>
    </lineage>
</organism>
<proteinExistence type="predicted"/>
<evidence type="ECO:0000313" key="2">
    <source>
        <dbReference type="EMBL" id="QJA70944.1"/>
    </source>
</evidence>
<dbReference type="EMBL" id="MT141834">
    <property type="protein sequence ID" value="QJA70944.1"/>
    <property type="molecule type" value="Genomic_DNA"/>
</dbReference>
<protein>
    <submittedName>
        <fullName evidence="1">Putative capsid protein</fullName>
    </submittedName>
</protein>
<dbReference type="EMBL" id="MT141291">
    <property type="protein sequence ID" value="QJA57780.1"/>
    <property type="molecule type" value="Genomic_DNA"/>
</dbReference>